<sequence>MMWGTSDGALVCTTVTDAMEEAAATDDNRQALAARLQLLRTMLAQELRATTTRLSRVPPPTRLAASPPPESKGRECQSRRATASHLGSIKQYPTNTQQSGPLSKGKCSIAE</sequence>
<protein>
    <submittedName>
        <fullName evidence="2">Unnamed protein product</fullName>
    </submittedName>
</protein>
<gene>
    <name evidence="2" type="ORF">Plil01_000506100</name>
</gene>
<feature type="compositionally biased region" description="Pro residues" evidence="1">
    <location>
        <begin position="57"/>
        <end position="70"/>
    </location>
</feature>
<evidence type="ECO:0000256" key="1">
    <source>
        <dbReference type="SAM" id="MobiDB-lite"/>
    </source>
</evidence>
<name>A0A9W6WRS9_9STRA</name>
<organism evidence="2 3">
    <name type="scientific">Phytophthora lilii</name>
    <dbReference type="NCBI Taxonomy" id="2077276"/>
    <lineage>
        <taxon>Eukaryota</taxon>
        <taxon>Sar</taxon>
        <taxon>Stramenopiles</taxon>
        <taxon>Oomycota</taxon>
        <taxon>Peronosporomycetes</taxon>
        <taxon>Peronosporales</taxon>
        <taxon>Peronosporaceae</taxon>
        <taxon>Phytophthora</taxon>
    </lineage>
</organism>
<accession>A0A9W6WRS9</accession>
<dbReference type="AlphaFoldDB" id="A0A9W6WRS9"/>
<comment type="caution">
    <text evidence="2">The sequence shown here is derived from an EMBL/GenBank/DDBJ whole genome shotgun (WGS) entry which is preliminary data.</text>
</comment>
<feature type="compositionally biased region" description="Polar residues" evidence="1">
    <location>
        <begin position="91"/>
        <end position="101"/>
    </location>
</feature>
<keyword evidence="3" id="KW-1185">Reference proteome</keyword>
<evidence type="ECO:0000313" key="2">
    <source>
        <dbReference type="EMBL" id="GMF14995.1"/>
    </source>
</evidence>
<feature type="region of interest" description="Disordered" evidence="1">
    <location>
        <begin position="50"/>
        <end position="111"/>
    </location>
</feature>
<dbReference type="EMBL" id="BSXW01000212">
    <property type="protein sequence ID" value="GMF14995.1"/>
    <property type="molecule type" value="Genomic_DNA"/>
</dbReference>
<evidence type="ECO:0000313" key="3">
    <source>
        <dbReference type="Proteomes" id="UP001165083"/>
    </source>
</evidence>
<dbReference type="Proteomes" id="UP001165083">
    <property type="component" value="Unassembled WGS sequence"/>
</dbReference>
<reference evidence="2" key="1">
    <citation type="submission" date="2023-04" db="EMBL/GenBank/DDBJ databases">
        <title>Phytophthora lilii NBRC 32176.</title>
        <authorList>
            <person name="Ichikawa N."/>
            <person name="Sato H."/>
            <person name="Tonouchi N."/>
        </authorList>
    </citation>
    <scope>NUCLEOTIDE SEQUENCE</scope>
    <source>
        <strain evidence="2">NBRC 32176</strain>
    </source>
</reference>
<proteinExistence type="predicted"/>